<dbReference type="Proteomes" id="UP000274429">
    <property type="component" value="Unassembled WGS sequence"/>
</dbReference>
<feature type="compositionally biased region" description="Acidic residues" evidence="1">
    <location>
        <begin position="108"/>
        <end position="145"/>
    </location>
</feature>
<dbReference type="WBParaSite" id="TTAC_0001006001-mRNA-1">
    <property type="protein sequence ID" value="TTAC_0001006001-mRNA-1"/>
    <property type="gene ID" value="TTAC_0001006001"/>
</dbReference>
<proteinExistence type="predicted"/>
<accession>A0A0R3X935</accession>
<dbReference type="EMBL" id="UYWX01021266">
    <property type="protein sequence ID" value="VDM35025.1"/>
    <property type="molecule type" value="Genomic_DNA"/>
</dbReference>
<evidence type="ECO:0000313" key="4">
    <source>
        <dbReference type="WBParaSite" id="TTAC_0001006001-mRNA-1"/>
    </source>
</evidence>
<keyword evidence="3" id="KW-1185">Reference proteome</keyword>
<sequence length="166" mass="18685">MATSEHFDRFPIFKEDESTPSTNASSVGNWVNELGLFFHYLLKGLRSNPVHKNYGVTNMQKPLLNLKTEPPYDNHPNISFAVLTTRAKAKSYLEEVVAAVVVMLVTEAEAEAEEEEEEEEKVEDDDEEEEGEEEDEGEEEEEEEEKSSYTSTSVSANCRTSAEPTA</sequence>
<evidence type="ECO:0000313" key="3">
    <source>
        <dbReference type="Proteomes" id="UP000274429"/>
    </source>
</evidence>
<protein>
    <submittedName>
        <fullName evidence="2 4">Uncharacterized protein</fullName>
    </submittedName>
</protein>
<evidence type="ECO:0000256" key="1">
    <source>
        <dbReference type="SAM" id="MobiDB-lite"/>
    </source>
</evidence>
<evidence type="ECO:0000313" key="2">
    <source>
        <dbReference type="EMBL" id="VDM35025.1"/>
    </source>
</evidence>
<name>A0A0R3X935_HYDTA</name>
<feature type="region of interest" description="Disordered" evidence="1">
    <location>
        <begin position="108"/>
        <end position="166"/>
    </location>
</feature>
<feature type="compositionally biased region" description="Polar residues" evidence="1">
    <location>
        <begin position="148"/>
        <end position="166"/>
    </location>
</feature>
<organism evidence="4">
    <name type="scientific">Hydatigena taeniaeformis</name>
    <name type="common">Feline tapeworm</name>
    <name type="synonym">Taenia taeniaeformis</name>
    <dbReference type="NCBI Taxonomy" id="6205"/>
    <lineage>
        <taxon>Eukaryota</taxon>
        <taxon>Metazoa</taxon>
        <taxon>Spiralia</taxon>
        <taxon>Lophotrochozoa</taxon>
        <taxon>Platyhelminthes</taxon>
        <taxon>Cestoda</taxon>
        <taxon>Eucestoda</taxon>
        <taxon>Cyclophyllidea</taxon>
        <taxon>Taeniidae</taxon>
        <taxon>Hydatigera</taxon>
    </lineage>
</organism>
<dbReference type="AlphaFoldDB" id="A0A0R3X935"/>
<reference evidence="2 3" key="2">
    <citation type="submission" date="2018-11" db="EMBL/GenBank/DDBJ databases">
        <authorList>
            <consortium name="Pathogen Informatics"/>
        </authorList>
    </citation>
    <scope>NUCLEOTIDE SEQUENCE [LARGE SCALE GENOMIC DNA]</scope>
</reference>
<reference evidence="4" key="1">
    <citation type="submission" date="2017-02" db="UniProtKB">
        <authorList>
            <consortium name="WormBaseParasite"/>
        </authorList>
    </citation>
    <scope>IDENTIFICATION</scope>
</reference>
<gene>
    <name evidence="2" type="ORF">TTAC_LOCUS10045</name>
</gene>